<organism evidence="1 2">
    <name type="scientific">Actinomadura viridis</name>
    <dbReference type="NCBI Taxonomy" id="58110"/>
    <lineage>
        <taxon>Bacteria</taxon>
        <taxon>Bacillati</taxon>
        <taxon>Actinomycetota</taxon>
        <taxon>Actinomycetes</taxon>
        <taxon>Streptosporangiales</taxon>
        <taxon>Thermomonosporaceae</taxon>
        <taxon>Actinomadura</taxon>
    </lineage>
</organism>
<name>A0A931DI54_9ACTN</name>
<accession>A0A931DI54</accession>
<gene>
    <name evidence="1" type="ORF">IW256_004588</name>
</gene>
<reference evidence="1" key="1">
    <citation type="submission" date="2020-11" db="EMBL/GenBank/DDBJ databases">
        <title>Sequencing the genomes of 1000 actinobacteria strains.</title>
        <authorList>
            <person name="Klenk H.-P."/>
        </authorList>
    </citation>
    <scope>NUCLEOTIDE SEQUENCE</scope>
    <source>
        <strain evidence="1">DSM 43175</strain>
    </source>
</reference>
<keyword evidence="2" id="KW-1185">Reference proteome</keyword>
<dbReference type="RefSeq" id="WP_197012929.1">
    <property type="nucleotide sequence ID" value="NZ_BAABES010000016.1"/>
</dbReference>
<sequence>MAERITYHRVYEETGPREGRRVLVDRVWPRGMRKEDAHLDEWLRDIAPSTELRRWYGHDPDRFDEFRRRYLAELGDPGHAGAAERLREMAAHERLALLTATRDLDHSQAAVLAEWLTRGGRA</sequence>
<evidence type="ECO:0000313" key="1">
    <source>
        <dbReference type="EMBL" id="MBG6090475.1"/>
    </source>
</evidence>
<dbReference type="PANTHER" id="PTHR36849">
    <property type="entry name" value="CYTOPLASMIC PROTEIN-RELATED"/>
    <property type="match status" value="1"/>
</dbReference>
<evidence type="ECO:0000313" key="2">
    <source>
        <dbReference type="Proteomes" id="UP000614047"/>
    </source>
</evidence>
<comment type="caution">
    <text evidence="1">The sequence shown here is derived from an EMBL/GenBank/DDBJ whole genome shotgun (WGS) entry which is preliminary data.</text>
</comment>
<dbReference type="Pfam" id="PF22752">
    <property type="entry name" value="DUF488-N3i"/>
    <property type="match status" value="1"/>
</dbReference>
<dbReference type="PANTHER" id="PTHR36849:SF1">
    <property type="entry name" value="CYTOPLASMIC PROTEIN"/>
    <property type="match status" value="1"/>
</dbReference>
<protein>
    <submittedName>
        <fullName evidence="1">Uncharacterized protein YeaO (DUF488 family)</fullName>
    </submittedName>
</protein>
<dbReference type="AlphaFoldDB" id="A0A931DI54"/>
<proteinExistence type="predicted"/>
<dbReference type="EMBL" id="JADOUA010000001">
    <property type="protein sequence ID" value="MBG6090475.1"/>
    <property type="molecule type" value="Genomic_DNA"/>
</dbReference>
<dbReference type="InterPro" id="IPR052552">
    <property type="entry name" value="YeaO-like"/>
</dbReference>
<dbReference type="Proteomes" id="UP000614047">
    <property type="component" value="Unassembled WGS sequence"/>
</dbReference>